<evidence type="ECO:0000256" key="5">
    <source>
        <dbReference type="ARBA" id="ARBA00022741"/>
    </source>
</evidence>
<feature type="compositionally biased region" description="Polar residues" evidence="12">
    <location>
        <begin position="1"/>
        <end position="10"/>
    </location>
</feature>
<dbReference type="PANTHER" id="PTHR24058">
    <property type="entry name" value="DUAL SPECIFICITY PROTEIN KINASE"/>
    <property type="match status" value="1"/>
</dbReference>
<dbReference type="SUPFAM" id="SSF56112">
    <property type="entry name" value="Protein kinase-like (PK-like)"/>
    <property type="match status" value="1"/>
</dbReference>
<dbReference type="PANTHER" id="PTHR24058:SF22">
    <property type="entry name" value="DUAL SPECIFICITY TYROSINE-PHOSPHORYLATION-REGULATED KINASE 4"/>
    <property type="match status" value="1"/>
</dbReference>
<evidence type="ECO:0000256" key="7">
    <source>
        <dbReference type="ARBA" id="ARBA00022840"/>
    </source>
</evidence>
<dbReference type="PROSITE" id="PS00108">
    <property type="entry name" value="PROTEIN_KINASE_ST"/>
    <property type="match status" value="1"/>
</dbReference>
<evidence type="ECO:0000256" key="1">
    <source>
        <dbReference type="ARBA" id="ARBA00008867"/>
    </source>
</evidence>
<dbReference type="GO" id="GO:0005856">
    <property type="term" value="C:cytoskeleton"/>
    <property type="evidence" value="ECO:0007669"/>
    <property type="project" value="TreeGrafter"/>
</dbReference>
<dbReference type="InterPro" id="IPR000719">
    <property type="entry name" value="Prot_kinase_dom"/>
</dbReference>
<dbReference type="EC" id="2.7.12.1" evidence="2"/>
<dbReference type="FunFam" id="1.10.510.10:FF:000624">
    <property type="entry name" value="Mitogen-activated protein kinase"/>
    <property type="match status" value="1"/>
</dbReference>
<feature type="domain" description="Protein kinase" evidence="13">
    <location>
        <begin position="249"/>
        <end position="545"/>
    </location>
</feature>
<dbReference type="GO" id="GO:0005737">
    <property type="term" value="C:cytoplasm"/>
    <property type="evidence" value="ECO:0007669"/>
    <property type="project" value="TreeGrafter"/>
</dbReference>
<dbReference type="Gene3D" id="3.30.10.30">
    <property type="entry name" value="DYRK"/>
    <property type="match status" value="1"/>
</dbReference>
<comment type="similarity">
    <text evidence="1">Belongs to the protein kinase superfamily. CMGC Ser/Thr protein kinase family. MNB/DYRK subfamily.</text>
</comment>
<keyword evidence="5 11" id="KW-0547">Nucleotide-binding</keyword>
<keyword evidence="4" id="KW-0808">Transferase</keyword>
<feature type="binding site" evidence="11">
    <location>
        <position position="278"/>
    </location>
    <ligand>
        <name>ATP</name>
        <dbReference type="ChEBI" id="CHEBI:30616"/>
    </ligand>
</feature>
<protein>
    <recommendedName>
        <fullName evidence="2">dual-specificity kinase</fullName>
        <ecNumber evidence="2">2.7.12.1</ecNumber>
    </recommendedName>
</protein>
<dbReference type="AlphaFoldDB" id="A0AAU9IX90"/>
<sequence>MLRFTKNQCETPKGTAKQGKTGIRPSTTRASSSNYKSFNVSSPTSSSPKLFTSTLFLNSGLKSSRTISKNQPAKPQPKLKAKPSLITHIGKSNRNSPVPVNDKKEVQRSKINISLNNLSINSANIDAKTPSLSMARPEISKDPYIMNENPMSSKLIVEIEPSNGNTERNTQNSWADIELPTTPGTVLKLFKDKLTEYEQGEILIYNNIYYCGINSKKIKPNPKSNFNYGYDNESGDYEIVLNDHIAYRYEIIEIIGKGSFGQVLKVYDYKRKTLLALKMIKSQSRFQKQAEVEIEVLKFLKKKDEKDNHNIIHIESYFTFRHHICMTFELLGSNLYEFLKLTNFQGFSCNLIRRFGMQILKALKLTEKNQIVHCDLKPENILLKCSNRSHIKIIDFGSSCFIDKQIYTYIQSRFYRAPEIILGLPYSSAIDIWSFGCILVELFLGRPLFPGENEADQLLCIMEVLGTPSEELLSRSTRKKMFFSANNEPKISANSRGKKRYPRTRDLREILRGAEVGFIELMLACLEWDPDKRITAKEALNHPWFSDEGICSITKVNSVNNIATLKGQTASDPYRRRASDHMIQNPSFQVKLTARKVGKESSHFYEN</sequence>
<evidence type="ECO:0000256" key="4">
    <source>
        <dbReference type="ARBA" id="ARBA00022679"/>
    </source>
</evidence>
<keyword evidence="6" id="KW-0418">Kinase</keyword>
<evidence type="ECO:0000256" key="12">
    <source>
        <dbReference type="SAM" id="MobiDB-lite"/>
    </source>
</evidence>
<evidence type="ECO:0000256" key="11">
    <source>
        <dbReference type="PROSITE-ProRule" id="PRU10141"/>
    </source>
</evidence>
<dbReference type="InterPro" id="IPR042521">
    <property type="entry name" value="DYRK"/>
</dbReference>
<evidence type="ECO:0000259" key="13">
    <source>
        <dbReference type="PROSITE" id="PS50011"/>
    </source>
</evidence>
<feature type="region of interest" description="Disordered" evidence="12">
    <location>
        <begin position="1"/>
        <end position="47"/>
    </location>
</feature>
<dbReference type="EMBL" id="CAJZBQ010000018">
    <property type="protein sequence ID" value="CAG9317799.1"/>
    <property type="molecule type" value="Genomic_DNA"/>
</dbReference>
<dbReference type="InterPro" id="IPR017441">
    <property type="entry name" value="Protein_kinase_ATP_BS"/>
</dbReference>
<accession>A0AAU9IX90</accession>
<keyword evidence="7 11" id="KW-0067">ATP-binding</keyword>
<dbReference type="GO" id="GO:0005524">
    <property type="term" value="F:ATP binding"/>
    <property type="evidence" value="ECO:0007669"/>
    <property type="project" value="UniProtKB-UniRule"/>
</dbReference>
<evidence type="ECO:0000256" key="8">
    <source>
        <dbReference type="ARBA" id="ARBA00049003"/>
    </source>
</evidence>
<keyword evidence="15" id="KW-1185">Reference proteome</keyword>
<dbReference type="Gene3D" id="3.30.200.20">
    <property type="entry name" value="Phosphorylase Kinase, domain 1"/>
    <property type="match status" value="1"/>
</dbReference>
<name>A0AAU9IX90_9CILI</name>
<dbReference type="InterPro" id="IPR008271">
    <property type="entry name" value="Ser/Thr_kinase_AS"/>
</dbReference>
<proteinExistence type="inferred from homology"/>
<evidence type="ECO:0000256" key="3">
    <source>
        <dbReference type="ARBA" id="ARBA00022527"/>
    </source>
</evidence>
<dbReference type="Gene3D" id="1.10.510.10">
    <property type="entry name" value="Transferase(Phosphotransferase) domain 1"/>
    <property type="match status" value="1"/>
</dbReference>
<gene>
    <name evidence="14" type="ORF">BSTOLATCC_MIC19041</name>
</gene>
<keyword evidence="3" id="KW-0723">Serine/threonine-protein kinase</keyword>
<feature type="compositionally biased region" description="Low complexity" evidence="12">
    <location>
        <begin position="31"/>
        <end position="47"/>
    </location>
</feature>
<comment type="catalytic activity">
    <reaction evidence="9">
        <text>L-threonyl-[protein] + ATP = O-phospho-L-threonyl-[protein] + ADP + H(+)</text>
        <dbReference type="Rhea" id="RHEA:46608"/>
        <dbReference type="Rhea" id="RHEA-COMP:11060"/>
        <dbReference type="Rhea" id="RHEA-COMP:11605"/>
        <dbReference type="ChEBI" id="CHEBI:15378"/>
        <dbReference type="ChEBI" id="CHEBI:30013"/>
        <dbReference type="ChEBI" id="CHEBI:30616"/>
        <dbReference type="ChEBI" id="CHEBI:61977"/>
        <dbReference type="ChEBI" id="CHEBI:456216"/>
        <dbReference type="EC" id="2.7.12.1"/>
    </reaction>
</comment>
<evidence type="ECO:0000313" key="15">
    <source>
        <dbReference type="Proteomes" id="UP001162131"/>
    </source>
</evidence>
<reference evidence="14" key="1">
    <citation type="submission" date="2021-09" db="EMBL/GenBank/DDBJ databases">
        <authorList>
            <consortium name="AG Swart"/>
            <person name="Singh M."/>
            <person name="Singh A."/>
            <person name="Seah K."/>
            <person name="Emmerich C."/>
        </authorList>
    </citation>
    <scope>NUCLEOTIDE SEQUENCE</scope>
    <source>
        <strain evidence="14">ATCC30299</strain>
    </source>
</reference>
<dbReference type="GO" id="GO:0004712">
    <property type="term" value="F:protein serine/threonine/tyrosine kinase activity"/>
    <property type="evidence" value="ECO:0007669"/>
    <property type="project" value="UniProtKB-EC"/>
</dbReference>
<dbReference type="SMART" id="SM00220">
    <property type="entry name" value="S_TKc"/>
    <property type="match status" value="1"/>
</dbReference>
<evidence type="ECO:0000313" key="14">
    <source>
        <dbReference type="EMBL" id="CAG9317799.1"/>
    </source>
</evidence>
<dbReference type="InterPro" id="IPR011009">
    <property type="entry name" value="Kinase-like_dom_sf"/>
</dbReference>
<evidence type="ECO:0000256" key="9">
    <source>
        <dbReference type="ARBA" id="ARBA00049308"/>
    </source>
</evidence>
<dbReference type="PROSITE" id="PS00107">
    <property type="entry name" value="PROTEIN_KINASE_ATP"/>
    <property type="match status" value="1"/>
</dbReference>
<evidence type="ECO:0000256" key="10">
    <source>
        <dbReference type="ARBA" id="ARBA00051680"/>
    </source>
</evidence>
<dbReference type="CDD" id="cd14210">
    <property type="entry name" value="PKc_DYRK"/>
    <property type="match status" value="1"/>
</dbReference>
<dbReference type="PROSITE" id="PS50011">
    <property type="entry name" value="PROTEIN_KINASE_DOM"/>
    <property type="match status" value="1"/>
</dbReference>
<dbReference type="Pfam" id="PF00069">
    <property type="entry name" value="Pkinase"/>
    <property type="match status" value="1"/>
</dbReference>
<comment type="catalytic activity">
    <reaction evidence="8">
        <text>L-seryl-[protein] + ATP = O-phospho-L-seryl-[protein] + ADP + H(+)</text>
        <dbReference type="Rhea" id="RHEA:17989"/>
        <dbReference type="Rhea" id="RHEA-COMP:9863"/>
        <dbReference type="Rhea" id="RHEA-COMP:11604"/>
        <dbReference type="ChEBI" id="CHEBI:15378"/>
        <dbReference type="ChEBI" id="CHEBI:29999"/>
        <dbReference type="ChEBI" id="CHEBI:30616"/>
        <dbReference type="ChEBI" id="CHEBI:83421"/>
        <dbReference type="ChEBI" id="CHEBI:456216"/>
        <dbReference type="EC" id="2.7.12.1"/>
    </reaction>
</comment>
<dbReference type="GO" id="GO:0004674">
    <property type="term" value="F:protein serine/threonine kinase activity"/>
    <property type="evidence" value="ECO:0007669"/>
    <property type="project" value="UniProtKB-KW"/>
</dbReference>
<dbReference type="Proteomes" id="UP001162131">
    <property type="component" value="Unassembled WGS sequence"/>
</dbReference>
<evidence type="ECO:0000256" key="2">
    <source>
        <dbReference type="ARBA" id="ARBA00013203"/>
    </source>
</evidence>
<evidence type="ECO:0000256" key="6">
    <source>
        <dbReference type="ARBA" id="ARBA00022777"/>
    </source>
</evidence>
<comment type="catalytic activity">
    <reaction evidence="10">
        <text>L-tyrosyl-[protein] + ATP = O-phospho-L-tyrosyl-[protein] + ADP + H(+)</text>
        <dbReference type="Rhea" id="RHEA:10596"/>
        <dbReference type="Rhea" id="RHEA-COMP:10136"/>
        <dbReference type="Rhea" id="RHEA-COMP:20101"/>
        <dbReference type="ChEBI" id="CHEBI:15378"/>
        <dbReference type="ChEBI" id="CHEBI:30616"/>
        <dbReference type="ChEBI" id="CHEBI:46858"/>
        <dbReference type="ChEBI" id="CHEBI:61978"/>
        <dbReference type="ChEBI" id="CHEBI:456216"/>
        <dbReference type="EC" id="2.7.12.1"/>
    </reaction>
</comment>
<dbReference type="InterPro" id="IPR050494">
    <property type="entry name" value="Ser_Thr_dual-spec_kinase"/>
</dbReference>
<comment type="caution">
    <text evidence="14">The sequence shown here is derived from an EMBL/GenBank/DDBJ whole genome shotgun (WGS) entry which is preliminary data.</text>
</comment>
<organism evidence="14 15">
    <name type="scientific">Blepharisma stoltei</name>
    <dbReference type="NCBI Taxonomy" id="1481888"/>
    <lineage>
        <taxon>Eukaryota</taxon>
        <taxon>Sar</taxon>
        <taxon>Alveolata</taxon>
        <taxon>Ciliophora</taxon>
        <taxon>Postciliodesmatophora</taxon>
        <taxon>Heterotrichea</taxon>
        <taxon>Heterotrichida</taxon>
        <taxon>Blepharismidae</taxon>
        <taxon>Blepharisma</taxon>
    </lineage>
</organism>